<name>A0A9N9D6L7_9GLOM</name>
<keyword evidence="2" id="KW-1185">Reference proteome</keyword>
<evidence type="ECO:0000313" key="1">
    <source>
        <dbReference type="EMBL" id="CAG8624302.1"/>
    </source>
</evidence>
<feature type="non-terminal residue" evidence="1">
    <location>
        <position position="1"/>
    </location>
</feature>
<comment type="caution">
    <text evidence="1">The sequence shown here is derived from an EMBL/GenBank/DDBJ whole genome shotgun (WGS) entry which is preliminary data.</text>
</comment>
<organism evidence="1 2">
    <name type="scientific">Acaulospora morrowiae</name>
    <dbReference type="NCBI Taxonomy" id="94023"/>
    <lineage>
        <taxon>Eukaryota</taxon>
        <taxon>Fungi</taxon>
        <taxon>Fungi incertae sedis</taxon>
        <taxon>Mucoromycota</taxon>
        <taxon>Glomeromycotina</taxon>
        <taxon>Glomeromycetes</taxon>
        <taxon>Diversisporales</taxon>
        <taxon>Acaulosporaceae</taxon>
        <taxon>Acaulospora</taxon>
    </lineage>
</organism>
<evidence type="ECO:0000313" key="2">
    <source>
        <dbReference type="Proteomes" id="UP000789342"/>
    </source>
</evidence>
<reference evidence="1" key="1">
    <citation type="submission" date="2021-06" db="EMBL/GenBank/DDBJ databases">
        <authorList>
            <person name="Kallberg Y."/>
            <person name="Tangrot J."/>
            <person name="Rosling A."/>
        </authorList>
    </citation>
    <scope>NUCLEOTIDE SEQUENCE</scope>
    <source>
        <strain evidence="1">CL551</strain>
    </source>
</reference>
<sequence length="44" mass="4544">MSTNVEAGFGKFVKKASKGAKGVAKGYIMVEGIGSIVNRILGDD</sequence>
<accession>A0A9N9D6L7</accession>
<proteinExistence type="predicted"/>
<protein>
    <submittedName>
        <fullName evidence="1">3601_t:CDS:1</fullName>
    </submittedName>
</protein>
<dbReference type="Proteomes" id="UP000789342">
    <property type="component" value="Unassembled WGS sequence"/>
</dbReference>
<gene>
    <name evidence="1" type="ORF">AMORRO_LOCUS8800</name>
</gene>
<dbReference type="EMBL" id="CAJVPV010007918">
    <property type="protein sequence ID" value="CAG8624302.1"/>
    <property type="molecule type" value="Genomic_DNA"/>
</dbReference>
<dbReference type="AlphaFoldDB" id="A0A9N9D6L7"/>